<keyword evidence="3" id="KW-0813">Transport</keyword>
<evidence type="ECO:0000313" key="15">
    <source>
        <dbReference type="Proteomes" id="UP000604046"/>
    </source>
</evidence>
<evidence type="ECO:0000256" key="8">
    <source>
        <dbReference type="ARBA" id="ARBA00023034"/>
    </source>
</evidence>
<feature type="binding site" evidence="12">
    <location>
        <position position="48"/>
    </location>
    <ligand>
        <name>Mg(2+)</name>
        <dbReference type="ChEBI" id="CHEBI:18420"/>
    </ligand>
</feature>
<dbReference type="NCBIfam" id="TIGR00231">
    <property type="entry name" value="small_GTP"/>
    <property type="match status" value="1"/>
</dbReference>
<dbReference type="EMBL" id="CAJNDS010001391">
    <property type="protein sequence ID" value="CAE7257440.1"/>
    <property type="molecule type" value="Genomic_DNA"/>
</dbReference>
<keyword evidence="9 11" id="KW-0342">GTP-binding</keyword>
<dbReference type="CDD" id="cd04150">
    <property type="entry name" value="Arf1_5_like"/>
    <property type="match status" value="1"/>
</dbReference>
<feature type="binding site" evidence="11">
    <location>
        <begin position="126"/>
        <end position="129"/>
    </location>
    <ligand>
        <name>GTP</name>
        <dbReference type="ChEBI" id="CHEBI:37565"/>
    </ligand>
</feature>
<dbReference type="InterPro" id="IPR005225">
    <property type="entry name" value="Small_GTP-bd"/>
</dbReference>
<dbReference type="Proteomes" id="UP000604046">
    <property type="component" value="Unassembled WGS sequence"/>
</dbReference>
<comment type="caution">
    <text evidence="14">The sequence shown here is derived from an EMBL/GenBank/DDBJ whole genome shotgun (WGS) entry which is preliminary data.</text>
</comment>
<evidence type="ECO:0000256" key="9">
    <source>
        <dbReference type="ARBA" id="ARBA00023134"/>
    </source>
</evidence>
<dbReference type="SMART" id="SM00178">
    <property type="entry name" value="SAR"/>
    <property type="match status" value="1"/>
</dbReference>
<dbReference type="InterPro" id="IPR006689">
    <property type="entry name" value="Small_GTPase_ARF/SAR"/>
</dbReference>
<keyword evidence="15" id="KW-1185">Reference proteome</keyword>
<feature type="binding site" evidence="11">
    <location>
        <begin position="24"/>
        <end position="31"/>
    </location>
    <ligand>
        <name>GTP</name>
        <dbReference type="ChEBI" id="CHEBI:37565"/>
    </ligand>
</feature>
<evidence type="ECO:0000256" key="2">
    <source>
        <dbReference type="ARBA" id="ARBA00010290"/>
    </source>
</evidence>
<evidence type="ECO:0000256" key="11">
    <source>
        <dbReference type="PIRSR" id="PIRSR606689-1"/>
    </source>
</evidence>
<evidence type="ECO:0000256" key="1">
    <source>
        <dbReference type="ARBA" id="ARBA00004555"/>
    </source>
</evidence>
<feature type="binding site" evidence="12">
    <location>
        <position position="31"/>
    </location>
    <ligand>
        <name>Mg(2+)</name>
        <dbReference type="ChEBI" id="CHEBI:18420"/>
    </ligand>
</feature>
<evidence type="ECO:0000313" key="14">
    <source>
        <dbReference type="EMBL" id="CAE7257440.1"/>
    </source>
</evidence>
<comment type="similarity">
    <text evidence="2 13">Belongs to the small GTPase superfamily. Arf family.</text>
</comment>
<keyword evidence="6" id="KW-0931">ER-Golgi transport</keyword>
<keyword evidence="10" id="KW-0449">Lipoprotein</keyword>
<dbReference type="InterPro" id="IPR045872">
    <property type="entry name" value="Arf1-5-like"/>
</dbReference>
<organism evidence="14 15">
    <name type="scientific">Symbiodinium natans</name>
    <dbReference type="NCBI Taxonomy" id="878477"/>
    <lineage>
        <taxon>Eukaryota</taxon>
        <taxon>Sar</taxon>
        <taxon>Alveolata</taxon>
        <taxon>Dinophyceae</taxon>
        <taxon>Suessiales</taxon>
        <taxon>Symbiodiniaceae</taxon>
        <taxon>Symbiodinium</taxon>
    </lineage>
</organism>
<keyword evidence="12" id="KW-0479">Metal-binding</keyword>
<dbReference type="GO" id="GO:0005525">
    <property type="term" value="F:GTP binding"/>
    <property type="evidence" value="ECO:0007669"/>
    <property type="project" value="UniProtKB-KW"/>
</dbReference>
<dbReference type="SMART" id="SM00177">
    <property type="entry name" value="ARF"/>
    <property type="match status" value="2"/>
</dbReference>
<sequence length="277" mass="32145">MGLAFTKIWQRMIGKQEMRILMVGLDAAGKTTILYKLKLGEVVTTIPTIGFNVETVEYKNLSFTVWDVGGQDKIRPLWRHYYQGTNGLIYVVDSNDRDRIEDAREELNKMLNEDEMRDAVVLVFANKQDLPNAMTAAEVTEKLGLHNLRHRQWFIQSACATTGDGLYEGLDWYKNLSFTVWDVGGQDMIRPLWRHYYQGTSGLIYVVDSNDRDRIEDAREELNKMLNEDEMRDAVVLVFANKQARWFWVLDGFVREALLGLELLHPHDSSDRTCRMQ</sequence>
<evidence type="ECO:0000256" key="12">
    <source>
        <dbReference type="PIRSR" id="PIRSR606689-2"/>
    </source>
</evidence>
<dbReference type="SMART" id="SM00175">
    <property type="entry name" value="RAB"/>
    <property type="match status" value="1"/>
</dbReference>
<protein>
    <submittedName>
        <fullName evidence="14">ARF protein</fullName>
    </submittedName>
</protein>
<keyword evidence="4" id="KW-0519">Myristate</keyword>
<evidence type="ECO:0000256" key="6">
    <source>
        <dbReference type="ARBA" id="ARBA00022892"/>
    </source>
</evidence>
<dbReference type="GO" id="GO:0016192">
    <property type="term" value="P:vesicle-mediated transport"/>
    <property type="evidence" value="ECO:0007669"/>
    <property type="project" value="UniProtKB-KW"/>
</dbReference>
<dbReference type="InterPro" id="IPR027417">
    <property type="entry name" value="P-loop_NTPase"/>
</dbReference>
<evidence type="ECO:0000256" key="3">
    <source>
        <dbReference type="ARBA" id="ARBA00022448"/>
    </source>
</evidence>
<dbReference type="InterPro" id="IPR024156">
    <property type="entry name" value="Small_GTPase_ARF"/>
</dbReference>
<keyword evidence="7" id="KW-0653">Protein transport</keyword>
<dbReference type="SUPFAM" id="SSF52540">
    <property type="entry name" value="P-loop containing nucleoside triphosphate hydrolases"/>
    <property type="match status" value="2"/>
</dbReference>
<evidence type="ECO:0000256" key="7">
    <source>
        <dbReference type="ARBA" id="ARBA00022927"/>
    </source>
</evidence>
<dbReference type="GO" id="GO:0046872">
    <property type="term" value="F:metal ion binding"/>
    <property type="evidence" value="ECO:0007669"/>
    <property type="project" value="UniProtKB-KW"/>
</dbReference>
<dbReference type="Pfam" id="PF00025">
    <property type="entry name" value="Arf"/>
    <property type="match status" value="1"/>
</dbReference>
<dbReference type="GO" id="GO:0015031">
    <property type="term" value="P:protein transport"/>
    <property type="evidence" value="ECO:0007669"/>
    <property type="project" value="UniProtKB-KW"/>
</dbReference>
<gene>
    <name evidence="14" type="primary">ARF</name>
    <name evidence="14" type="ORF">SNAT2548_LOCUS13301</name>
</gene>
<evidence type="ECO:0000256" key="10">
    <source>
        <dbReference type="ARBA" id="ARBA00023288"/>
    </source>
</evidence>
<dbReference type="PRINTS" id="PR00328">
    <property type="entry name" value="SAR1GTPBP"/>
</dbReference>
<dbReference type="GO" id="GO:0005794">
    <property type="term" value="C:Golgi apparatus"/>
    <property type="evidence" value="ECO:0007669"/>
    <property type="project" value="UniProtKB-SubCell"/>
</dbReference>
<keyword evidence="8" id="KW-0333">Golgi apparatus</keyword>
<evidence type="ECO:0000256" key="4">
    <source>
        <dbReference type="ARBA" id="ARBA00022707"/>
    </source>
</evidence>
<dbReference type="FunFam" id="3.40.50.300:FF:003500">
    <property type="entry name" value="ADP-ribosylation factor 1"/>
    <property type="match status" value="2"/>
</dbReference>
<keyword evidence="5 11" id="KW-0547">Nucleotide-binding</keyword>
<dbReference type="PANTHER" id="PTHR11711">
    <property type="entry name" value="ADP RIBOSYLATION FACTOR-RELATED"/>
    <property type="match status" value="1"/>
</dbReference>
<dbReference type="PROSITE" id="PS51417">
    <property type="entry name" value="ARF"/>
    <property type="match status" value="1"/>
</dbReference>
<dbReference type="OrthoDB" id="2011769at2759"/>
<reference evidence="14" key="1">
    <citation type="submission" date="2021-02" db="EMBL/GenBank/DDBJ databases">
        <authorList>
            <person name="Dougan E. K."/>
            <person name="Rhodes N."/>
            <person name="Thang M."/>
            <person name="Chan C."/>
        </authorList>
    </citation>
    <scope>NUCLEOTIDE SEQUENCE</scope>
</reference>
<keyword evidence="12" id="KW-0460">Magnesium</keyword>
<accession>A0A812MG12</accession>
<evidence type="ECO:0000256" key="5">
    <source>
        <dbReference type="ARBA" id="ARBA00022741"/>
    </source>
</evidence>
<dbReference type="AlphaFoldDB" id="A0A812MG12"/>
<evidence type="ECO:0000256" key="13">
    <source>
        <dbReference type="RuleBase" id="RU003925"/>
    </source>
</evidence>
<proteinExistence type="inferred from homology"/>
<feature type="binding site" evidence="11">
    <location>
        <position position="70"/>
    </location>
    <ligand>
        <name>GTP</name>
        <dbReference type="ChEBI" id="CHEBI:37565"/>
    </ligand>
</feature>
<dbReference type="GO" id="GO:0003924">
    <property type="term" value="F:GTPase activity"/>
    <property type="evidence" value="ECO:0007669"/>
    <property type="project" value="InterPro"/>
</dbReference>
<name>A0A812MG12_9DINO</name>
<comment type="subcellular location">
    <subcellularLocation>
        <location evidence="1">Golgi apparatus</location>
    </subcellularLocation>
</comment>
<dbReference type="Gene3D" id="3.40.50.300">
    <property type="entry name" value="P-loop containing nucleotide triphosphate hydrolases"/>
    <property type="match status" value="2"/>
</dbReference>